<protein>
    <recommendedName>
        <fullName evidence="8">CWF21 domain-containing protein</fullName>
    </recommendedName>
</protein>
<evidence type="ECO:0000259" key="8">
    <source>
        <dbReference type="Pfam" id="PF08312"/>
    </source>
</evidence>
<keyword evidence="6" id="KW-0539">Nucleus</keyword>
<keyword evidence="3" id="KW-0507">mRNA processing</keyword>
<evidence type="ECO:0000313" key="10">
    <source>
        <dbReference type="Proteomes" id="UP000823388"/>
    </source>
</evidence>
<feature type="region of interest" description="Disordered" evidence="7">
    <location>
        <begin position="1"/>
        <end position="41"/>
    </location>
</feature>
<dbReference type="InterPro" id="IPR051372">
    <property type="entry name" value="CWC21"/>
</dbReference>
<evidence type="ECO:0000256" key="4">
    <source>
        <dbReference type="ARBA" id="ARBA00022728"/>
    </source>
</evidence>
<feature type="region of interest" description="Disordered" evidence="7">
    <location>
        <begin position="82"/>
        <end position="117"/>
    </location>
</feature>
<comment type="caution">
    <text evidence="9">The sequence shown here is derived from an EMBL/GenBank/DDBJ whole genome shotgun (WGS) entry which is preliminary data.</text>
</comment>
<dbReference type="InterPro" id="IPR013170">
    <property type="entry name" value="mRNA_splic_Cwf21_dom"/>
</dbReference>
<comment type="subcellular location">
    <subcellularLocation>
        <location evidence="1">Nucleus</location>
    </subcellularLocation>
</comment>
<proteinExistence type="inferred from homology"/>
<dbReference type="EMBL" id="CM029038">
    <property type="protein sequence ID" value="KAG2650313.1"/>
    <property type="molecule type" value="Genomic_DNA"/>
</dbReference>
<evidence type="ECO:0000256" key="2">
    <source>
        <dbReference type="ARBA" id="ARBA00005954"/>
    </source>
</evidence>
<dbReference type="CDD" id="cd21372">
    <property type="entry name" value="cwf21_CWC21-like"/>
    <property type="match status" value="1"/>
</dbReference>
<dbReference type="Proteomes" id="UP000823388">
    <property type="component" value="Chromosome 1N"/>
</dbReference>
<keyword evidence="10" id="KW-1185">Reference proteome</keyword>
<dbReference type="GO" id="GO:0006397">
    <property type="term" value="P:mRNA processing"/>
    <property type="evidence" value="ECO:0007669"/>
    <property type="project" value="UniProtKB-KW"/>
</dbReference>
<dbReference type="PANTHER" id="PTHR36562">
    <property type="entry name" value="SERINE/ARGININE REPETITIVE MATRIX 2"/>
    <property type="match status" value="1"/>
</dbReference>
<dbReference type="Pfam" id="PF08312">
    <property type="entry name" value="cwf21"/>
    <property type="match status" value="1"/>
</dbReference>
<comment type="similarity">
    <text evidence="2">Belongs to the CWC21 family.</text>
</comment>
<evidence type="ECO:0000256" key="5">
    <source>
        <dbReference type="ARBA" id="ARBA00023187"/>
    </source>
</evidence>
<evidence type="ECO:0000256" key="6">
    <source>
        <dbReference type="ARBA" id="ARBA00023242"/>
    </source>
</evidence>
<evidence type="ECO:0000256" key="3">
    <source>
        <dbReference type="ARBA" id="ARBA00022664"/>
    </source>
</evidence>
<dbReference type="AlphaFoldDB" id="A0A8T0WZE4"/>
<feature type="compositionally biased region" description="Basic and acidic residues" evidence="7">
    <location>
        <begin position="82"/>
        <end position="111"/>
    </location>
</feature>
<sequence length="160" mass="17307">MRGSAATRQCVGSGTTGHVQASSSAAGGGGTPDPQHTVSSLDGTLKLDKDILEHDWKPQVELWLLMLRDVLEEQGYSEAEIDVRVKEEPKAAETEAAADEGRPRAQGEGHQRQLGVRPAQALAHNSVGRTEQNANTCISLFLRFLRKQPSTFSVTLPAHR</sequence>
<feature type="compositionally biased region" description="Polar residues" evidence="7">
    <location>
        <begin position="1"/>
        <end position="20"/>
    </location>
</feature>
<evidence type="ECO:0000256" key="1">
    <source>
        <dbReference type="ARBA" id="ARBA00004123"/>
    </source>
</evidence>
<feature type="domain" description="CWF21" evidence="8">
    <location>
        <begin position="52"/>
        <end position="87"/>
    </location>
</feature>
<evidence type="ECO:0000256" key="7">
    <source>
        <dbReference type="SAM" id="MobiDB-lite"/>
    </source>
</evidence>
<keyword evidence="5" id="KW-0508">mRNA splicing</keyword>
<name>A0A8T0WZE4_PANVG</name>
<dbReference type="PANTHER" id="PTHR36562:SF5">
    <property type="entry name" value="SERINE_ARGININE REPETITIVE MATRIX 2"/>
    <property type="match status" value="1"/>
</dbReference>
<reference evidence="9" key="1">
    <citation type="submission" date="2020-05" db="EMBL/GenBank/DDBJ databases">
        <title>WGS assembly of Panicum virgatum.</title>
        <authorList>
            <person name="Lovell J.T."/>
            <person name="Jenkins J."/>
            <person name="Shu S."/>
            <person name="Juenger T.E."/>
            <person name="Schmutz J."/>
        </authorList>
    </citation>
    <scope>NUCLEOTIDE SEQUENCE</scope>
    <source>
        <strain evidence="9">AP13</strain>
    </source>
</reference>
<evidence type="ECO:0000313" key="9">
    <source>
        <dbReference type="EMBL" id="KAG2650313.1"/>
    </source>
</evidence>
<gene>
    <name evidence="9" type="ORF">PVAP13_1NG428000</name>
</gene>
<organism evidence="9 10">
    <name type="scientific">Panicum virgatum</name>
    <name type="common">Blackwell switchgrass</name>
    <dbReference type="NCBI Taxonomy" id="38727"/>
    <lineage>
        <taxon>Eukaryota</taxon>
        <taxon>Viridiplantae</taxon>
        <taxon>Streptophyta</taxon>
        <taxon>Embryophyta</taxon>
        <taxon>Tracheophyta</taxon>
        <taxon>Spermatophyta</taxon>
        <taxon>Magnoliopsida</taxon>
        <taxon>Liliopsida</taxon>
        <taxon>Poales</taxon>
        <taxon>Poaceae</taxon>
        <taxon>PACMAD clade</taxon>
        <taxon>Panicoideae</taxon>
        <taxon>Panicodae</taxon>
        <taxon>Paniceae</taxon>
        <taxon>Panicinae</taxon>
        <taxon>Panicum</taxon>
        <taxon>Panicum sect. Hiantes</taxon>
    </lineage>
</organism>
<dbReference type="GO" id="GO:0005681">
    <property type="term" value="C:spliceosomal complex"/>
    <property type="evidence" value="ECO:0007669"/>
    <property type="project" value="UniProtKB-KW"/>
</dbReference>
<keyword evidence="4" id="KW-0747">Spliceosome</keyword>
<dbReference type="GO" id="GO:0008380">
    <property type="term" value="P:RNA splicing"/>
    <property type="evidence" value="ECO:0007669"/>
    <property type="project" value="UniProtKB-KW"/>
</dbReference>
<accession>A0A8T0WZE4</accession>